<gene>
    <name evidence="4" type="ORF">H4W31_005053</name>
</gene>
<dbReference type="PANTHER" id="PTHR30055:SF184">
    <property type="entry name" value="HTH-TYPE TRANSCRIPTIONAL REGULATOR ETHR"/>
    <property type="match status" value="1"/>
</dbReference>
<dbReference type="GO" id="GO:0003700">
    <property type="term" value="F:DNA-binding transcription factor activity"/>
    <property type="evidence" value="ECO:0007669"/>
    <property type="project" value="TreeGrafter"/>
</dbReference>
<evidence type="ECO:0000256" key="2">
    <source>
        <dbReference type="PROSITE-ProRule" id="PRU00335"/>
    </source>
</evidence>
<dbReference type="PANTHER" id="PTHR30055">
    <property type="entry name" value="HTH-TYPE TRANSCRIPTIONAL REGULATOR RUTR"/>
    <property type="match status" value="1"/>
</dbReference>
<dbReference type="InterPro" id="IPR049397">
    <property type="entry name" value="EthR_C"/>
</dbReference>
<dbReference type="InterPro" id="IPR050109">
    <property type="entry name" value="HTH-type_TetR-like_transc_reg"/>
</dbReference>
<dbReference type="Gene3D" id="1.10.357.10">
    <property type="entry name" value="Tetracycline Repressor, domain 2"/>
    <property type="match status" value="1"/>
</dbReference>
<accession>A0A927ME45</accession>
<keyword evidence="1 2" id="KW-0238">DNA-binding</keyword>
<sequence>MPSITRRRAPNPGRRAFVETEILAATRRLLINGANFTELGVQQISTEAGVARSTFYSHFRDKTDLLLRLATTVVDRSFDIASAWEPSDGLERLADGFRQVVGIYREHAVVLRAIAEVASYDATVRDFWYEGLSRFTDRTIAVLRDEQDSGRSPADLDLVSAGRVIVMGGKQAILDHITVGNSQHDAAFARELALIWWYGAYRRPAEPAPGRP</sequence>
<dbReference type="SUPFAM" id="SSF48498">
    <property type="entry name" value="Tetracyclin repressor-like, C-terminal domain"/>
    <property type="match status" value="1"/>
</dbReference>
<protein>
    <submittedName>
        <fullName evidence="4">AcrR family transcriptional regulator</fullName>
    </submittedName>
</protein>
<reference evidence="4" key="1">
    <citation type="submission" date="2020-10" db="EMBL/GenBank/DDBJ databases">
        <title>Sequencing the genomes of 1000 actinobacteria strains.</title>
        <authorList>
            <person name="Klenk H.-P."/>
        </authorList>
    </citation>
    <scope>NUCLEOTIDE SEQUENCE</scope>
    <source>
        <strain evidence="4">DSM 46832</strain>
    </source>
</reference>
<dbReference type="InterPro" id="IPR036271">
    <property type="entry name" value="Tet_transcr_reg_TetR-rel_C_sf"/>
</dbReference>
<feature type="DNA-binding region" description="H-T-H motif" evidence="2">
    <location>
        <begin position="40"/>
        <end position="59"/>
    </location>
</feature>
<dbReference type="InterPro" id="IPR009057">
    <property type="entry name" value="Homeodomain-like_sf"/>
</dbReference>
<name>A0A927ME45_9ACTN</name>
<evidence type="ECO:0000259" key="3">
    <source>
        <dbReference type="PROSITE" id="PS50977"/>
    </source>
</evidence>
<organism evidence="4 5">
    <name type="scientific">Plantactinospora soyae</name>
    <dbReference type="NCBI Taxonomy" id="1544732"/>
    <lineage>
        <taxon>Bacteria</taxon>
        <taxon>Bacillati</taxon>
        <taxon>Actinomycetota</taxon>
        <taxon>Actinomycetes</taxon>
        <taxon>Micromonosporales</taxon>
        <taxon>Micromonosporaceae</taxon>
        <taxon>Plantactinospora</taxon>
    </lineage>
</organism>
<feature type="domain" description="HTH tetR-type" evidence="3">
    <location>
        <begin position="16"/>
        <end position="77"/>
    </location>
</feature>
<keyword evidence="5" id="KW-1185">Reference proteome</keyword>
<evidence type="ECO:0000256" key="1">
    <source>
        <dbReference type="ARBA" id="ARBA00023125"/>
    </source>
</evidence>
<dbReference type="GO" id="GO:0000976">
    <property type="term" value="F:transcription cis-regulatory region binding"/>
    <property type="evidence" value="ECO:0007669"/>
    <property type="project" value="TreeGrafter"/>
</dbReference>
<evidence type="ECO:0000313" key="4">
    <source>
        <dbReference type="EMBL" id="MBE1489415.1"/>
    </source>
</evidence>
<dbReference type="RefSeq" id="WP_192768892.1">
    <property type="nucleotide sequence ID" value="NZ_JADBEB010000001.1"/>
</dbReference>
<dbReference type="EMBL" id="JADBEB010000001">
    <property type="protein sequence ID" value="MBE1489415.1"/>
    <property type="molecule type" value="Genomic_DNA"/>
</dbReference>
<proteinExistence type="predicted"/>
<comment type="caution">
    <text evidence="4">The sequence shown here is derived from an EMBL/GenBank/DDBJ whole genome shotgun (WGS) entry which is preliminary data.</text>
</comment>
<dbReference type="InterPro" id="IPR001647">
    <property type="entry name" value="HTH_TetR"/>
</dbReference>
<evidence type="ECO:0000313" key="5">
    <source>
        <dbReference type="Proteomes" id="UP000649753"/>
    </source>
</evidence>
<dbReference type="AlphaFoldDB" id="A0A927ME45"/>
<dbReference type="SUPFAM" id="SSF46689">
    <property type="entry name" value="Homeodomain-like"/>
    <property type="match status" value="1"/>
</dbReference>
<dbReference type="Proteomes" id="UP000649753">
    <property type="component" value="Unassembled WGS sequence"/>
</dbReference>
<dbReference type="Gene3D" id="1.10.10.60">
    <property type="entry name" value="Homeodomain-like"/>
    <property type="match status" value="1"/>
</dbReference>
<dbReference type="Pfam" id="PF00440">
    <property type="entry name" value="TetR_N"/>
    <property type="match status" value="1"/>
</dbReference>
<dbReference type="PROSITE" id="PS50977">
    <property type="entry name" value="HTH_TETR_2"/>
    <property type="match status" value="1"/>
</dbReference>
<dbReference type="Pfam" id="PF21313">
    <property type="entry name" value="EthR_C"/>
    <property type="match status" value="1"/>
</dbReference>